<reference evidence="2 3" key="3">
    <citation type="journal article" date="2012" name="Int. J. Syst. Evol. Microbiol.">
        <title>Vibrio caribbeanicus sp. nov., isolated from the marine sponge Scleritoderma cyanea.</title>
        <authorList>
            <person name="Hoffmann M."/>
            <person name="Monday S.R."/>
            <person name="Allard M.W."/>
            <person name="Strain E.A."/>
            <person name="Whittaker P."/>
            <person name="Naum M."/>
            <person name="McCarthy P.J."/>
            <person name="Lopez J.V."/>
            <person name="Fischer M."/>
            <person name="Brown E.W."/>
        </authorList>
    </citation>
    <scope>NUCLEOTIDE SEQUENCE [LARGE SCALE GENOMIC DNA]</scope>
    <source>
        <strain evidence="2">CIP 102891</strain>
        <strain evidence="3">CIP 102891 / ATCC 33934</strain>
    </source>
</reference>
<protein>
    <submittedName>
        <fullName evidence="2">Uncharacterized protein</fullName>
    </submittedName>
</protein>
<dbReference type="RefSeq" id="WP_004412907.1">
    <property type="nucleotide sequence ID" value="NZ_ACZV01000004.1"/>
</dbReference>
<dbReference type="Proteomes" id="UP000002817">
    <property type="component" value="Unassembled WGS sequence"/>
</dbReference>
<evidence type="ECO:0000313" key="3">
    <source>
        <dbReference type="Proteomes" id="UP000002817"/>
    </source>
</evidence>
<sequence>MIEERDFERILQCIEDLSPRQKRRLSLKLKSTMADQTLSHAYELITQEELDMLAKRELAEEEGS</sequence>
<dbReference type="EMBL" id="ACZV01000004">
    <property type="protein sequence ID" value="EEX94845.1"/>
    <property type="molecule type" value="Genomic_DNA"/>
</dbReference>
<dbReference type="OrthoDB" id="9906440at2"/>
<evidence type="ECO:0000313" key="4">
    <source>
        <dbReference type="Proteomes" id="UP000003515"/>
    </source>
</evidence>
<dbReference type="Proteomes" id="UP000003515">
    <property type="component" value="Unassembled WGS sequence"/>
</dbReference>
<reference evidence="2" key="2">
    <citation type="submission" date="2011-08" db="EMBL/GenBank/DDBJ databases">
        <authorList>
            <person name="Hoffman M."/>
            <person name="Strain E.A."/>
            <person name="Brown E."/>
            <person name="Allard M.W."/>
        </authorList>
    </citation>
    <scope>NUCLEOTIDE SEQUENCE</scope>
    <source>
        <strain evidence="2">CIP 102891</strain>
    </source>
</reference>
<dbReference type="EMBL" id="AFWH01000010">
    <property type="protein sequence ID" value="EGU53023.1"/>
    <property type="molecule type" value="Genomic_DNA"/>
</dbReference>
<keyword evidence="4" id="KW-1185">Reference proteome</keyword>
<proteinExistence type="predicted"/>
<organism evidence="2 3">
    <name type="scientific">Vibrio orientalis CIP 102891 = ATCC 33934</name>
    <dbReference type="NCBI Taxonomy" id="675816"/>
    <lineage>
        <taxon>Bacteria</taxon>
        <taxon>Pseudomonadati</taxon>
        <taxon>Pseudomonadota</taxon>
        <taxon>Gammaproteobacteria</taxon>
        <taxon>Vibrionales</taxon>
        <taxon>Vibrionaceae</taxon>
        <taxon>Vibrio</taxon>
        <taxon>Vibrio oreintalis group</taxon>
    </lineage>
</organism>
<evidence type="ECO:0000313" key="2">
    <source>
        <dbReference type="EMBL" id="EGU53023.1"/>
    </source>
</evidence>
<reference evidence="1 4" key="1">
    <citation type="submission" date="2009-10" db="EMBL/GenBank/DDBJ databases">
        <authorList>
            <consortium name="Los Alamos National Laboratory (LANL)"/>
            <consortium name="National Microbial Pathogen Data Resource (NMPDR)"/>
            <person name="Munk A.C."/>
            <person name="Chertkov O."/>
            <person name="Tapia R."/>
            <person name="Green L."/>
            <person name="Rogers Y."/>
            <person name="Detter J.C."/>
            <person name="Bruce D."/>
            <person name="Brettin T.S."/>
            <person name="Colwell R.R."/>
            <person name="Huq A."/>
            <person name="Grim C.J."/>
            <person name="Hasan N.A."/>
            <person name="Bartels D."/>
            <person name="Vonstein V."/>
        </authorList>
    </citation>
    <scope>NUCLEOTIDE SEQUENCE [LARGE SCALE GENOMIC DNA]</scope>
    <source>
        <strain evidence="1 4">CIP 102891</strain>
    </source>
</reference>
<dbReference type="PATRIC" id="fig|675816.5.peg.641"/>
<dbReference type="AlphaFoldDB" id="C9QGG5"/>
<gene>
    <name evidence="1" type="ORF">VIA_002007</name>
    <name evidence="2" type="ORF">VIOR3934_05379</name>
</gene>
<name>C9QGG5_VIBOR</name>
<evidence type="ECO:0000313" key="1">
    <source>
        <dbReference type="EMBL" id="EEX94845.1"/>
    </source>
</evidence>
<accession>C9QGG5</accession>
<comment type="caution">
    <text evidence="2">The sequence shown here is derived from an EMBL/GenBank/DDBJ whole genome shotgun (WGS) entry which is preliminary data.</text>
</comment>